<dbReference type="InterPro" id="IPR050557">
    <property type="entry name" value="RTX_toxin/Mannuronan_C5-epim"/>
</dbReference>
<dbReference type="EMBL" id="JAEKLZ010000189">
    <property type="protein sequence ID" value="MBW8725879.1"/>
    <property type="molecule type" value="Genomic_DNA"/>
</dbReference>
<comment type="caution">
    <text evidence="6">The sequence shown here is derived from an EMBL/GenBank/DDBJ whole genome shotgun (WGS) entry which is preliminary data.</text>
</comment>
<keyword evidence="3" id="KW-0964">Secreted</keyword>
<dbReference type="NCBIfam" id="TIGR03661">
    <property type="entry name" value="T1SS_VCA0849"/>
    <property type="match status" value="1"/>
</dbReference>
<dbReference type="AlphaFoldDB" id="A0A952FNL6"/>
<dbReference type="InterPro" id="IPR011049">
    <property type="entry name" value="Serralysin-like_metalloprot_C"/>
</dbReference>
<evidence type="ECO:0000256" key="1">
    <source>
        <dbReference type="ARBA" id="ARBA00001913"/>
    </source>
</evidence>
<dbReference type="SUPFAM" id="SSF51120">
    <property type="entry name" value="beta-Roll"/>
    <property type="match status" value="5"/>
</dbReference>
<evidence type="ECO:0000313" key="6">
    <source>
        <dbReference type="EMBL" id="MBW8725879.1"/>
    </source>
</evidence>
<dbReference type="Gene3D" id="2.150.10.10">
    <property type="entry name" value="Serralysin-like metalloprotease, C-terminal"/>
    <property type="match status" value="3"/>
</dbReference>
<dbReference type="GO" id="GO:0005509">
    <property type="term" value="F:calcium ion binding"/>
    <property type="evidence" value="ECO:0007669"/>
    <property type="project" value="InterPro"/>
</dbReference>
<keyword evidence="4" id="KW-0677">Repeat</keyword>
<dbReference type="InterPro" id="IPR001343">
    <property type="entry name" value="Hemolysn_Ca-bd"/>
</dbReference>
<dbReference type="PANTHER" id="PTHR38340:SF1">
    <property type="entry name" value="S-LAYER PROTEIN"/>
    <property type="match status" value="1"/>
</dbReference>
<dbReference type="PANTHER" id="PTHR38340">
    <property type="entry name" value="S-LAYER PROTEIN"/>
    <property type="match status" value="1"/>
</dbReference>
<feature type="domain" description="Peptidase M10 serralysin C-terminal" evidence="5">
    <location>
        <begin position="33"/>
        <end position="133"/>
    </location>
</feature>
<evidence type="ECO:0000313" key="7">
    <source>
        <dbReference type="Proteomes" id="UP000700706"/>
    </source>
</evidence>
<protein>
    <submittedName>
        <fullName evidence="6">Calcium-binding protein</fullName>
    </submittedName>
</protein>
<reference evidence="6" key="1">
    <citation type="submission" date="2020-06" db="EMBL/GenBank/DDBJ databases">
        <title>Stable isotope informed genome-resolved metagenomics uncovers potential trophic interactions in rhizosphere soil.</title>
        <authorList>
            <person name="Starr E.P."/>
            <person name="Shi S."/>
            <person name="Blazewicz S.J."/>
            <person name="Koch B.J."/>
            <person name="Probst A.J."/>
            <person name="Hungate B.A."/>
            <person name="Pett-Ridge J."/>
            <person name="Firestone M.K."/>
            <person name="Banfield J.F."/>
        </authorList>
    </citation>
    <scope>NUCLEOTIDE SEQUENCE</scope>
    <source>
        <strain evidence="6">YM_69_17</strain>
    </source>
</reference>
<sequence>MADHTGDNFGNTISGDGSNDRIYGLGGNDILSGGGGDDQLFGGGDDDTLTGGAGNDTFVYDSRGFGRDTITDFNVNGDKIDLSFLKVADFDSLRPFTTQVGQDVVIAMGWGGNYETITLKNVTLSNLSDADFKFNTSTADLTVNGNTTWADFLFGGKGNDTISGFSGEDTLVGGVGNDTLIGGADDDSLWGRTGNDTFVYDSRGFGRDVINDFNTNGDKIDLSFLKVADFDSLKPFTTQVGQDVVIAMGWGGNYETITLKNVTLSNLSDADFRFNTSTANLIVEGNTTWSDVLFGGKGSDKIYGYSGDDTLVGGSGNDTLFGGTGADRFFGGAGIDTVSYFGTAAGVSVNLAGTGSGGEAQGDTFNGVENVDGSGFADTLIGNAADNKLQGFDGNDDLRGGDGADILVGGAGADKFDGGNGIDTVSYFSSSTGVRVNLQTGTAGDGEAQGDTLIRVENVSGSQGHDKLYGSTGANTLQGWNGNDLLQGGAGKDTLSGGAGADKFVFTAVGDSVVGANADRITDFTRAQGDKIDLSGIDANAGTAGNQAFTFIGTSLFTHHAGELRYAFNGTDTTIAGDIDGDGTSDFHITLTGKIALLATDFIL</sequence>
<evidence type="ECO:0000256" key="4">
    <source>
        <dbReference type="ARBA" id="ARBA00022737"/>
    </source>
</evidence>
<dbReference type="InterPro" id="IPR013858">
    <property type="entry name" value="Peptidase_M10B_C"/>
</dbReference>
<evidence type="ECO:0000256" key="3">
    <source>
        <dbReference type="ARBA" id="ARBA00022525"/>
    </source>
</evidence>
<comment type="cofactor">
    <cofactor evidence="1">
        <name>Ca(2+)</name>
        <dbReference type="ChEBI" id="CHEBI:29108"/>
    </cofactor>
</comment>
<organism evidence="6 7">
    <name type="scientific">Inquilinus limosus</name>
    <dbReference type="NCBI Taxonomy" id="171674"/>
    <lineage>
        <taxon>Bacteria</taxon>
        <taxon>Pseudomonadati</taxon>
        <taxon>Pseudomonadota</taxon>
        <taxon>Alphaproteobacteria</taxon>
        <taxon>Rhodospirillales</taxon>
        <taxon>Rhodospirillaceae</taxon>
        <taxon>Inquilinus</taxon>
    </lineage>
</organism>
<evidence type="ECO:0000256" key="2">
    <source>
        <dbReference type="ARBA" id="ARBA00004613"/>
    </source>
</evidence>
<dbReference type="InterPro" id="IPR019960">
    <property type="entry name" value="T1SS_VCA0849"/>
</dbReference>
<name>A0A952FNL6_9PROT</name>
<dbReference type="PRINTS" id="PR00313">
    <property type="entry name" value="CABNDNGRPT"/>
</dbReference>
<evidence type="ECO:0000259" key="5">
    <source>
        <dbReference type="Pfam" id="PF08548"/>
    </source>
</evidence>
<feature type="domain" description="Peptidase M10 serralysin C-terminal" evidence="5">
    <location>
        <begin position="418"/>
        <end position="603"/>
    </location>
</feature>
<accession>A0A952FNL6</accession>
<dbReference type="PROSITE" id="PS00330">
    <property type="entry name" value="HEMOLYSIN_CALCIUM"/>
    <property type="match status" value="8"/>
</dbReference>
<gene>
    <name evidence="6" type="ORF">JF625_12095</name>
</gene>
<dbReference type="Pfam" id="PF08548">
    <property type="entry name" value="Peptidase_M10_C"/>
    <property type="match status" value="2"/>
</dbReference>
<comment type="subcellular location">
    <subcellularLocation>
        <location evidence="2">Secreted</location>
    </subcellularLocation>
</comment>
<dbReference type="Proteomes" id="UP000700706">
    <property type="component" value="Unassembled WGS sequence"/>
</dbReference>
<dbReference type="Pfam" id="PF00353">
    <property type="entry name" value="HemolysinCabind"/>
    <property type="match status" value="5"/>
</dbReference>
<proteinExistence type="predicted"/>
<dbReference type="GO" id="GO:0005615">
    <property type="term" value="C:extracellular space"/>
    <property type="evidence" value="ECO:0007669"/>
    <property type="project" value="InterPro"/>
</dbReference>
<dbReference type="InterPro" id="IPR018511">
    <property type="entry name" value="Hemolysin-typ_Ca-bd_CS"/>
</dbReference>